<evidence type="ECO:0000256" key="1">
    <source>
        <dbReference type="SAM" id="Phobius"/>
    </source>
</evidence>
<protein>
    <submittedName>
        <fullName evidence="4">Diguanylate cyclase</fullName>
        <ecNumber evidence="4">2.7.7.65</ecNumber>
    </submittedName>
</protein>
<dbReference type="InterPro" id="IPR000160">
    <property type="entry name" value="GGDEF_dom"/>
</dbReference>
<dbReference type="PROSITE" id="PS50885">
    <property type="entry name" value="HAMP"/>
    <property type="match status" value="1"/>
</dbReference>
<gene>
    <name evidence="4" type="ORF">QWY20_13160</name>
</gene>
<evidence type="ECO:0000313" key="5">
    <source>
        <dbReference type="Proteomes" id="UP001336314"/>
    </source>
</evidence>
<feature type="domain" description="HAMP" evidence="2">
    <location>
        <begin position="183"/>
        <end position="236"/>
    </location>
</feature>
<dbReference type="SUPFAM" id="SSF55073">
    <property type="entry name" value="Nucleotide cyclase"/>
    <property type="match status" value="1"/>
</dbReference>
<feature type="transmembrane region" description="Helical" evidence="1">
    <location>
        <begin position="20"/>
        <end position="43"/>
    </location>
</feature>
<organism evidence="4 5">
    <name type="scientific">Alkalimonas cellulosilytica</name>
    <dbReference type="NCBI Taxonomy" id="3058395"/>
    <lineage>
        <taxon>Bacteria</taxon>
        <taxon>Pseudomonadati</taxon>
        <taxon>Pseudomonadota</taxon>
        <taxon>Gammaproteobacteria</taxon>
        <taxon>Alkalimonas</taxon>
    </lineage>
</organism>
<keyword evidence="5" id="KW-1185">Reference proteome</keyword>
<evidence type="ECO:0000259" key="2">
    <source>
        <dbReference type="PROSITE" id="PS50885"/>
    </source>
</evidence>
<sequence length="413" mass="46020">MKVLQKRKPSRLPSLRQVYLRTTMMVVVVSVVLLAIFIGALGMKKLTAFTQLNLQLLARSTAVTIEAAVYFDDKDIVTEQLEQLLRDADVFKARITLSGGANYLDWQDSAEQAPTGPGYYFIHWLLSPESSPILMQQQEIAVITLWPKGERIALYMLHGFIGLLLCLVLTLILLLWGTRHLHHIMSQPLLELASVSSMVRSKRDFSHRISRSGIAEIDQLRIDFNALLDELSQWQSNVEAAHTELQQHAYFDALTGVRNRNFFEQSLHRAIERALRQSGELAILYIDGDGFKAVNDTYGHAAGDEVLKALASRIQQQLRTTDLIARLGGDEFCVLIDGPESDVALQHLCQKIIAQVSQPIILSNQETVQVSISIGVACYPQHGDSAEALMQAADAAMYQVKGSGRNGYRLPLA</sequence>
<keyword evidence="1" id="KW-1133">Transmembrane helix</keyword>
<dbReference type="RefSeq" id="WP_330129470.1">
    <property type="nucleotide sequence ID" value="NZ_JAUHLI010000012.1"/>
</dbReference>
<keyword evidence="4" id="KW-0808">Transferase</keyword>
<evidence type="ECO:0000259" key="3">
    <source>
        <dbReference type="PROSITE" id="PS50887"/>
    </source>
</evidence>
<dbReference type="SMART" id="SM00267">
    <property type="entry name" value="GGDEF"/>
    <property type="match status" value="1"/>
</dbReference>
<dbReference type="Pfam" id="PF17152">
    <property type="entry name" value="CHASE8"/>
    <property type="match status" value="1"/>
</dbReference>
<dbReference type="InterPro" id="IPR029787">
    <property type="entry name" value="Nucleotide_cyclase"/>
</dbReference>
<dbReference type="InterPro" id="IPR052163">
    <property type="entry name" value="DGC-Regulatory_Protein"/>
</dbReference>
<evidence type="ECO:0000313" key="4">
    <source>
        <dbReference type="EMBL" id="MEE2002406.1"/>
    </source>
</evidence>
<dbReference type="PANTHER" id="PTHR46663">
    <property type="entry name" value="DIGUANYLATE CYCLASE DGCT-RELATED"/>
    <property type="match status" value="1"/>
</dbReference>
<dbReference type="GO" id="GO:0052621">
    <property type="term" value="F:diguanylate cyclase activity"/>
    <property type="evidence" value="ECO:0007669"/>
    <property type="project" value="UniProtKB-EC"/>
</dbReference>
<dbReference type="Pfam" id="PF00990">
    <property type="entry name" value="GGDEF"/>
    <property type="match status" value="1"/>
</dbReference>
<dbReference type="InterPro" id="IPR043128">
    <property type="entry name" value="Rev_trsase/Diguanyl_cyclase"/>
</dbReference>
<keyword evidence="4" id="KW-0548">Nucleotidyltransferase</keyword>
<feature type="domain" description="GGDEF" evidence="3">
    <location>
        <begin position="279"/>
        <end position="413"/>
    </location>
</feature>
<reference evidence="4 5" key="1">
    <citation type="submission" date="2023-07" db="EMBL/GenBank/DDBJ databases">
        <title>Alkalimonas sp., MEB108 novel, alkaliphilic bacterium isolated from Lonar Lake, India.</title>
        <authorList>
            <person name="Joshi A."/>
            <person name="Thite S."/>
        </authorList>
    </citation>
    <scope>NUCLEOTIDE SEQUENCE [LARGE SCALE GENOMIC DNA]</scope>
    <source>
        <strain evidence="4 5">MEB108</strain>
    </source>
</reference>
<dbReference type="EMBL" id="JAUHLI010000012">
    <property type="protein sequence ID" value="MEE2002406.1"/>
    <property type="molecule type" value="Genomic_DNA"/>
</dbReference>
<dbReference type="CDD" id="cd01949">
    <property type="entry name" value="GGDEF"/>
    <property type="match status" value="1"/>
</dbReference>
<keyword evidence="1" id="KW-0472">Membrane</keyword>
<dbReference type="NCBIfam" id="TIGR00254">
    <property type="entry name" value="GGDEF"/>
    <property type="match status" value="1"/>
</dbReference>
<dbReference type="InterPro" id="IPR003660">
    <property type="entry name" value="HAMP_dom"/>
</dbReference>
<keyword evidence="1" id="KW-0812">Transmembrane</keyword>
<dbReference type="InterPro" id="IPR033417">
    <property type="entry name" value="CHASE8"/>
</dbReference>
<dbReference type="EC" id="2.7.7.65" evidence="4"/>
<feature type="transmembrane region" description="Helical" evidence="1">
    <location>
        <begin position="152"/>
        <end position="176"/>
    </location>
</feature>
<accession>A0ABU7J7B8</accession>
<dbReference type="Proteomes" id="UP001336314">
    <property type="component" value="Unassembled WGS sequence"/>
</dbReference>
<proteinExistence type="predicted"/>
<name>A0ABU7J7B8_9GAMM</name>
<dbReference type="PROSITE" id="PS50887">
    <property type="entry name" value="GGDEF"/>
    <property type="match status" value="1"/>
</dbReference>
<comment type="caution">
    <text evidence="4">The sequence shown here is derived from an EMBL/GenBank/DDBJ whole genome shotgun (WGS) entry which is preliminary data.</text>
</comment>
<dbReference type="Gene3D" id="3.30.70.270">
    <property type="match status" value="1"/>
</dbReference>
<dbReference type="PANTHER" id="PTHR46663:SF2">
    <property type="entry name" value="GGDEF DOMAIN-CONTAINING PROTEIN"/>
    <property type="match status" value="1"/>
</dbReference>